<dbReference type="InterPro" id="IPR035445">
    <property type="entry name" value="GYF-like_dom_sf"/>
</dbReference>
<proteinExistence type="predicted"/>
<evidence type="ECO:0000313" key="5">
    <source>
        <dbReference type="Proteomes" id="UP000191144"/>
    </source>
</evidence>
<dbReference type="Pfam" id="PF02213">
    <property type="entry name" value="GYF"/>
    <property type="match status" value="1"/>
</dbReference>
<reference evidence="5" key="1">
    <citation type="submission" date="2016-03" db="EMBL/GenBank/DDBJ databases">
        <authorList>
            <person name="Devillers Hugo."/>
        </authorList>
    </citation>
    <scope>NUCLEOTIDE SEQUENCE [LARGE SCALE GENOMIC DNA]</scope>
</reference>
<dbReference type="GO" id="GO:0005682">
    <property type="term" value="C:U5 snRNP"/>
    <property type="evidence" value="ECO:0007669"/>
    <property type="project" value="InterPro"/>
</dbReference>
<evidence type="ECO:0000259" key="3">
    <source>
        <dbReference type="PROSITE" id="PS50829"/>
    </source>
</evidence>
<dbReference type="PROSITE" id="PS50829">
    <property type="entry name" value="GYF"/>
    <property type="match status" value="1"/>
</dbReference>
<protein>
    <submittedName>
        <fullName evidence="4">LAME_0G02498g1_1</fullName>
    </submittedName>
</protein>
<keyword evidence="5" id="KW-1185">Reference proteome</keyword>
<dbReference type="SMART" id="SM00444">
    <property type="entry name" value="GYF"/>
    <property type="match status" value="1"/>
</dbReference>
<organism evidence="4 5">
    <name type="scientific">Lachancea meyersii CBS 8951</name>
    <dbReference type="NCBI Taxonomy" id="1266667"/>
    <lineage>
        <taxon>Eukaryota</taxon>
        <taxon>Fungi</taxon>
        <taxon>Dikarya</taxon>
        <taxon>Ascomycota</taxon>
        <taxon>Saccharomycotina</taxon>
        <taxon>Saccharomycetes</taxon>
        <taxon>Saccharomycetales</taxon>
        <taxon>Saccharomycetaceae</taxon>
        <taxon>Lachancea</taxon>
    </lineage>
</organism>
<keyword evidence="2" id="KW-0732">Signal</keyword>
<gene>
    <name evidence="4" type="ORF">LAME_0G02498G</name>
</gene>
<evidence type="ECO:0000256" key="1">
    <source>
        <dbReference type="SAM" id="MobiDB-lite"/>
    </source>
</evidence>
<evidence type="ECO:0000313" key="4">
    <source>
        <dbReference type="EMBL" id="SCU99267.1"/>
    </source>
</evidence>
<feature type="region of interest" description="Disordered" evidence="1">
    <location>
        <begin position="54"/>
        <end position="80"/>
    </location>
</feature>
<dbReference type="SUPFAM" id="SSF55277">
    <property type="entry name" value="GYF domain"/>
    <property type="match status" value="1"/>
</dbReference>
<dbReference type="PANTHER" id="PTHR13138">
    <property type="entry name" value="PROTEIN LIN1"/>
    <property type="match status" value="1"/>
</dbReference>
<dbReference type="AlphaFoldDB" id="A0A1G4K5Z9"/>
<dbReference type="InterPro" id="IPR039905">
    <property type="entry name" value="CD2BP2/Lin1"/>
</dbReference>
<evidence type="ECO:0000256" key="2">
    <source>
        <dbReference type="SAM" id="SignalP"/>
    </source>
</evidence>
<dbReference type="Gene3D" id="3.30.1490.40">
    <property type="match status" value="1"/>
</dbReference>
<dbReference type="InterPro" id="IPR003169">
    <property type="entry name" value="GYF"/>
</dbReference>
<accession>A0A1G4K5Z9</accession>
<dbReference type="Proteomes" id="UP000191144">
    <property type="component" value="Chromosome G"/>
</dbReference>
<sequence length="375" mass="43102">MLLNILNLLMALSNNTMDYDGITNRKSKAQLYSGSEDSEDELEKGFVTKKRRITHAENDSDSSVSDDASSLKPDINTLKDGDVHASTSVVENDDMFASEDEQESSNQNAVVAEKTLYEPAEAKKGDIQIEAFNLDEESKTGTFDKFGNYTETKVSVEDAIQDQDQWYDDYKESEQLQKAKAAQIKMAKQQEELRTQVSKNKRLYTLEEALKRLRYFLSGNETVLNALGRLNVARAHYKKKSTRSKTSKRSEPGVDDPTSLENVCFEYTVHSINFLAELLEIVERKGITEVNDLTRARVESLIEEESLDDQPINDYETKLWSFKWIRDLSVVNGTFTNYEMQSWKDTYFEDNVVVKYVDDEDQTQNWVYIECLQFI</sequence>
<name>A0A1G4K5Z9_9SACH</name>
<feature type="signal peptide" evidence="2">
    <location>
        <begin position="1"/>
        <end position="18"/>
    </location>
</feature>
<feature type="domain" description="GYF" evidence="3">
    <location>
        <begin position="317"/>
        <end position="375"/>
    </location>
</feature>
<dbReference type="OrthoDB" id="331341at2759"/>
<feature type="compositionally biased region" description="Low complexity" evidence="1">
    <location>
        <begin position="61"/>
        <end position="70"/>
    </location>
</feature>
<dbReference type="PANTHER" id="PTHR13138:SF3">
    <property type="entry name" value="CD2 ANTIGEN CYTOPLASMIC TAIL-BINDING PROTEIN 2"/>
    <property type="match status" value="1"/>
</dbReference>
<dbReference type="EMBL" id="LT598484">
    <property type="protein sequence ID" value="SCU99267.1"/>
    <property type="molecule type" value="Genomic_DNA"/>
</dbReference>
<feature type="chain" id="PRO_5009236403" evidence="2">
    <location>
        <begin position="19"/>
        <end position="375"/>
    </location>
</feature>